<feature type="domain" description="Rapamycin-insensitive companion of mTOR N-terminal" evidence="5">
    <location>
        <begin position="203"/>
        <end position="571"/>
    </location>
</feature>
<evidence type="ECO:0000259" key="4">
    <source>
        <dbReference type="SMART" id="SM01307"/>
    </source>
</evidence>
<evidence type="ECO:0008006" key="9">
    <source>
        <dbReference type="Google" id="ProtNLM"/>
    </source>
</evidence>
<feature type="domain" description="Rapamycin-insensitive companion of mTOR" evidence="6">
    <location>
        <begin position="1076"/>
        <end position="1165"/>
    </location>
</feature>
<dbReference type="InterPro" id="IPR028267">
    <property type="entry name" value="Pianissimo_N"/>
</dbReference>
<feature type="region of interest" description="Disordered" evidence="3">
    <location>
        <begin position="139"/>
        <end position="164"/>
    </location>
</feature>
<feature type="region of interest" description="Disordered" evidence="3">
    <location>
        <begin position="1308"/>
        <end position="1334"/>
    </location>
</feature>
<feature type="compositionally biased region" description="Polar residues" evidence="3">
    <location>
        <begin position="139"/>
        <end position="156"/>
    </location>
</feature>
<dbReference type="InterPro" id="IPR028268">
    <property type="entry name" value="Pianissimo_fam"/>
</dbReference>
<dbReference type="InterPro" id="IPR029451">
    <property type="entry name" value="RICTOR_M"/>
</dbReference>
<dbReference type="SMART" id="SM01307">
    <property type="entry name" value="RICTOR_M"/>
    <property type="match status" value="1"/>
</dbReference>
<dbReference type="Pfam" id="PF14664">
    <property type="entry name" value="RICTOR_N"/>
    <property type="match status" value="1"/>
</dbReference>
<feature type="compositionally biased region" description="Polar residues" evidence="3">
    <location>
        <begin position="42"/>
        <end position="56"/>
    </location>
</feature>
<dbReference type="SMART" id="SM01308">
    <property type="entry name" value="RICTOR_N"/>
    <property type="match status" value="1"/>
</dbReference>
<reference evidence="7 8" key="1">
    <citation type="submission" date="2014-09" db="EMBL/GenBank/DDBJ databases">
        <authorList>
            <person name="Ellenberger Sabrina"/>
        </authorList>
    </citation>
    <scope>NUCLEOTIDE SEQUENCE [LARGE SCALE GENOMIC DNA]</scope>
    <source>
        <strain evidence="7 8">CBS 412.66</strain>
    </source>
</reference>
<dbReference type="Gene3D" id="1.25.10.10">
    <property type="entry name" value="Leucine-rich Repeat Variant"/>
    <property type="match status" value="1"/>
</dbReference>
<organism evidence="7 8">
    <name type="scientific">Parasitella parasitica</name>
    <dbReference type="NCBI Taxonomy" id="35722"/>
    <lineage>
        <taxon>Eukaryota</taxon>
        <taxon>Fungi</taxon>
        <taxon>Fungi incertae sedis</taxon>
        <taxon>Mucoromycota</taxon>
        <taxon>Mucoromycotina</taxon>
        <taxon>Mucoromycetes</taxon>
        <taxon>Mucorales</taxon>
        <taxon>Mucorineae</taxon>
        <taxon>Mucoraceae</taxon>
        <taxon>Parasitella</taxon>
    </lineage>
</organism>
<dbReference type="Gene3D" id="1.10.287.160">
    <property type="entry name" value="HR1 repeat"/>
    <property type="match status" value="1"/>
</dbReference>
<dbReference type="SMART" id="SM01310">
    <property type="entry name" value="RICTOR_V"/>
    <property type="match status" value="1"/>
</dbReference>
<dbReference type="SMART" id="SM01303">
    <property type="entry name" value="RasGEF_N_2"/>
    <property type="match status" value="1"/>
</dbReference>
<evidence type="ECO:0000256" key="1">
    <source>
        <dbReference type="ARBA" id="ARBA00008878"/>
    </source>
</evidence>
<gene>
    <name evidence="7" type="primary">PARPA_13031.1 scaffold 45703</name>
</gene>
<keyword evidence="8" id="KW-1185">Reference proteome</keyword>
<evidence type="ECO:0000256" key="3">
    <source>
        <dbReference type="SAM" id="MobiDB-lite"/>
    </source>
</evidence>
<dbReference type="PANTHER" id="PTHR13298">
    <property type="entry name" value="CYTOSOLIC REGULATOR PIANISSIMO"/>
    <property type="match status" value="1"/>
</dbReference>
<feature type="compositionally biased region" description="Low complexity" evidence="3">
    <location>
        <begin position="1"/>
        <end position="16"/>
    </location>
</feature>
<dbReference type="OrthoDB" id="271111at2759"/>
<feature type="region of interest" description="Disordered" evidence="3">
    <location>
        <begin position="1"/>
        <end position="34"/>
    </location>
</feature>
<evidence type="ECO:0000313" key="8">
    <source>
        <dbReference type="Proteomes" id="UP000054107"/>
    </source>
</evidence>
<keyword evidence="2" id="KW-0175">Coiled coil</keyword>
<dbReference type="SUPFAM" id="SSF48371">
    <property type="entry name" value="ARM repeat"/>
    <property type="match status" value="1"/>
</dbReference>
<proteinExistence type="inferred from homology"/>
<dbReference type="Pfam" id="PF14668">
    <property type="entry name" value="RICTOR_V"/>
    <property type="match status" value="2"/>
</dbReference>
<dbReference type="PANTHER" id="PTHR13298:SF11">
    <property type="entry name" value="RAPAMYCIN-INSENSITIVE COMPANION OF MTOR"/>
    <property type="match status" value="1"/>
</dbReference>
<feature type="compositionally biased region" description="Polar residues" evidence="3">
    <location>
        <begin position="17"/>
        <end position="34"/>
    </location>
</feature>
<feature type="region of interest" description="Disordered" evidence="3">
    <location>
        <begin position="42"/>
        <end position="61"/>
    </location>
</feature>
<feature type="compositionally biased region" description="Polar residues" evidence="3">
    <location>
        <begin position="1308"/>
        <end position="1328"/>
    </location>
</feature>
<dbReference type="Pfam" id="PF14663">
    <property type="entry name" value="RasGEF_N_2"/>
    <property type="match status" value="1"/>
</dbReference>
<dbReference type="InterPro" id="IPR036274">
    <property type="entry name" value="HR1_rpt_sf"/>
</dbReference>
<dbReference type="InterPro" id="IPR029452">
    <property type="entry name" value="RICTOR_V"/>
</dbReference>
<dbReference type="Pfam" id="PF14666">
    <property type="entry name" value="RICTOR_M"/>
    <property type="match status" value="1"/>
</dbReference>
<protein>
    <recommendedName>
        <fullName evidence="9">REM-1 domain-containing protein</fullName>
    </recommendedName>
</protein>
<evidence type="ECO:0000259" key="6">
    <source>
        <dbReference type="SMART" id="SM01310"/>
    </source>
</evidence>
<dbReference type="STRING" id="35722.A0A0B7NUP7"/>
<feature type="coiled-coil region" evidence="2">
    <location>
        <begin position="93"/>
        <end position="120"/>
    </location>
</feature>
<dbReference type="InterPro" id="IPR011989">
    <property type="entry name" value="ARM-like"/>
</dbReference>
<dbReference type="GO" id="GO:0038203">
    <property type="term" value="P:TORC2 signaling"/>
    <property type="evidence" value="ECO:0007669"/>
    <property type="project" value="TreeGrafter"/>
</dbReference>
<dbReference type="InterPro" id="IPR016024">
    <property type="entry name" value="ARM-type_fold"/>
</dbReference>
<accession>A0A0B7NUP7</accession>
<sequence length="1348" mass="150923">MCPSPSLSTLSTSQQSNAIEQASNSNLSPNNSEIATTCSSKATINATMPSPTSQQQRNDRGDKSMIDELKELLGRLDKETKMKSGVENMLEVYLKDKKRTKELEAQLEEYNKAIENTRKRIEYIRTSAGTSFSDAITPSTLAQSRSRLRSNTGTSKGKQKAAMENVSYPDDDAWPIGNRLDHIMQQLEIDEWQTLNTNRSPPNTVKESKLEKLEVLRQSIISPHREIRILGLRALRLLVEGPDDVEIMMAHQLDIFCVRALARDPEGYEPEREQTVKLIRAFIEYGGVKHINQGIVRAIVAIAEQQDCRLRNIALETLAELTILDVALTVRSGGLRVLIQALIDGQQGISEVLIQSVLYVLDTPDKRCYLRPGVELETIIAPFTESSKGANYEERLKNSAKMVTTLIKSWAGILYMSANNMRAARSVVQALRMPVPETQLPKDHLSFLSGRQHTVQIAPATTAEEEAKAASRGAGPTSVLNGAIMSNLMTAGGISPDAYARCSLNSGATTASNAERLKMLDHHLSIIIIIFIESDILMALIDMVKSDDIYMSRKATLLIGEILQLSTRLLPILMAIQVQSLPKLFTLASNFQDEQVRHNATAALAHIDRLTRARTRYMTSSSAPSALATYKGGERLLSNTPSVRTQEKVHEVKLKIGYAIDDTHFRQLLMDTQVLNTKDFTKWNWDSVIELLQGPLLNPRRLEEAMRGKKFIKRLLAFYRPFKHQFSDMSATKGTIHRYVKTGCTLLSTLLSNADGVRYLSENKLLTDIASAFNELDPLVMNSSASTETEPVFSKERMESTLTCGYFALLGTFSKHKEGVRILEKFKIFSCFYQISELKNRTDLKVAMITNLDYTLDGHPRVLLSKIMTSGYNPIRLFATQHVGVIMRQSEAEYNDWVIRLLVTQLYDTHMDVCQTAVNLLDEACEKQANLELLVRCRPSLGHLGELGNPLLLRFLSTSTGFRYLNALGYVEKEMDDWFERGNQNYVIQLELSLARALINTPEKKTVNPFEERVDSENDFEALKPGDGLTPPHFYGELTKTEEGCNLLRERGHFKQFADYVRNFSMDKPDQVETSLPQLKAVLWALGNIGATKNGLPFLEEEDVVKDIVEMAESSDILSLKGYVVYILTNNLSLNLALRTCYFVLGLIAKTQQGIELLGEIGWESVVSSNGEPEGLCVPLNLARFLSIRNWKYKAALSAPPQLPKSATADSVGADILKNIGDMSNHILANEASKNLARLRQVYPESFKRADLYYSVCQLLGSYHFRSPVRKYVLEIFEMRFTTEVLQQLDELSATITLSTSCIPFTTTTSSDKSFQKPSTPSIVNPNDSIPKEKLEPKTKKLGFHVAS</sequence>
<dbReference type="EMBL" id="LN733886">
    <property type="protein sequence ID" value="CEP18724.1"/>
    <property type="molecule type" value="Genomic_DNA"/>
</dbReference>
<dbReference type="GO" id="GO:0031932">
    <property type="term" value="C:TORC2 complex"/>
    <property type="evidence" value="ECO:0007669"/>
    <property type="project" value="InterPro"/>
</dbReference>
<name>A0A0B7NUP7_9FUNG</name>
<evidence type="ECO:0000313" key="7">
    <source>
        <dbReference type="EMBL" id="CEP18724.1"/>
    </source>
</evidence>
<evidence type="ECO:0000259" key="5">
    <source>
        <dbReference type="SMART" id="SM01308"/>
    </source>
</evidence>
<evidence type="ECO:0000256" key="2">
    <source>
        <dbReference type="SAM" id="Coils"/>
    </source>
</evidence>
<comment type="similarity">
    <text evidence="1">Belongs to the RICTOR family.</text>
</comment>
<feature type="domain" description="Rapamycin-insensitive companion of mTOR middle" evidence="4">
    <location>
        <begin position="660"/>
        <end position="889"/>
    </location>
</feature>
<dbReference type="SUPFAM" id="SSF46585">
    <property type="entry name" value="HR1 repeat"/>
    <property type="match status" value="1"/>
</dbReference>
<dbReference type="Proteomes" id="UP000054107">
    <property type="component" value="Unassembled WGS sequence"/>
</dbReference>
<dbReference type="InterPro" id="IPR029453">
    <property type="entry name" value="Rictor_IV"/>
</dbReference>